<reference evidence="5" key="1">
    <citation type="journal article" date="2014" name="Int. J. Syst. Evol. Microbiol.">
        <title>Complete genome sequence of Corynebacterium casei LMG S-19264T (=DSM 44701T), isolated from a smear-ripened cheese.</title>
        <authorList>
            <consortium name="US DOE Joint Genome Institute (JGI-PGF)"/>
            <person name="Walter F."/>
            <person name="Albersmeier A."/>
            <person name="Kalinowski J."/>
            <person name="Ruckert C."/>
        </authorList>
    </citation>
    <scope>NUCLEOTIDE SEQUENCE</scope>
    <source>
        <strain evidence="5">CGMCC 1.12754</strain>
    </source>
</reference>
<evidence type="ECO:0000256" key="3">
    <source>
        <dbReference type="ARBA" id="ARBA00022679"/>
    </source>
</evidence>
<name>A0A917H6V9_9BACI</name>
<dbReference type="PANTHER" id="PTHR44942:SF4">
    <property type="entry name" value="METHYLTRANSFERASE TYPE 11 DOMAIN-CONTAINING PROTEIN"/>
    <property type="match status" value="1"/>
</dbReference>
<accession>A0A917H6V9</accession>
<dbReference type="AlphaFoldDB" id="A0A917H6V9"/>
<evidence type="ECO:0000259" key="4">
    <source>
        <dbReference type="Pfam" id="PF08241"/>
    </source>
</evidence>
<dbReference type="Pfam" id="PF08241">
    <property type="entry name" value="Methyltransf_11"/>
    <property type="match status" value="1"/>
</dbReference>
<dbReference type="PANTHER" id="PTHR44942">
    <property type="entry name" value="METHYLTRANSF_11 DOMAIN-CONTAINING PROTEIN"/>
    <property type="match status" value="1"/>
</dbReference>
<dbReference type="InterPro" id="IPR029063">
    <property type="entry name" value="SAM-dependent_MTases_sf"/>
</dbReference>
<feature type="domain" description="Methyltransferase type 11" evidence="4">
    <location>
        <begin position="46"/>
        <end position="140"/>
    </location>
</feature>
<dbReference type="GO" id="GO:0032259">
    <property type="term" value="P:methylation"/>
    <property type="evidence" value="ECO:0007669"/>
    <property type="project" value="UniProtKB-KW"/>
</dbReference>
<keyword evidence="3" id="KW-0808">Transferase</keyword>
<evidence type="ECO:0000313" key="5">
    <source>
        <dbReference type="EMBL" id="GGG69497.1"/>
    </source>
</evidence>
<dbReference type="InterPro" id="IPR013216">
    <property type="entry name" value="Methyltransf_11"/>
</dbReference>
<evidence type="ECO:0000313" key="6">
    <source>
        <dbReference type="Proteomes" id="UP000622860"/>
    </source>
</evidence>
<dbReference type="InterPro" id="IPR051052">
    <property type="entry name" value="Diverse_substrate_MTase"/>
</dbReference>
<dbReference type="SUPFAM" id="SSF53335">
    <property type="entry name" value="S-adenosyl-L-methionine-dependent methyltransferases"/>
    <property type="match status" value="1"/>
</dbReference>
<gene>
    <name evidence="5" type="ORF">GCM10011398_11870</name>
</gene>
<dbReference type="Proteomes" id="UP000622860">
    <property type="component" value="Unassembled WGS sequence"/>
</dbReference>
<keyword evidence="6" id="KW-1185">Reference proteome</keyword>
<protein>
    <submittedName>
        <fullName evidence="5">Methyltransferase</fullName>
    </submittedName>
</protein>
<comment type="caution">
    <text evidence="5">The sequence shown here is derived from an EMBL/GenBank/DDBJ whole genome shotgun (WGS) entry which is preliminary data.</text>
</comment>
<dbReference type="Gene3D" id="3.40.50.150">
    <property type="entry name" value="Vaccinia Virus protein VP39"/>
    <property type="match status" value="1"/>
</dbReference>
<keyword evidence="2 5" id="KW-0489">Methyltransferase</keyword>
<dbReference type="CDD" id="cd02440">
    <property type="entry name" value="AdoMet_MTases"/>
    <property type="match status" value="1"/>
</dbReference>
<dbReference type="GO" id="GO:0008757">
    <property type="term" value="F:S-adenosylmethionine-dependent methyltransferase activity"/>
    <property type="evidence" value="ECO:0007669"/>
    <property type="project" value="InterPro"/>
</dbReference>
<comment type="similarity">
    <text evidence="1">Belongs to the methyltransferase superfamily.</text>
</comment>
<evidence type="ECO:0000256" key="1">
    <source>
        <dbReference type="ARBA" id="ARBA00008361"/>
    </source>
</evidence>
<sequence length="253" mass="29221">MKEKDHVKEVFSKNKEAYVSSSTHSTGSDLPLMIEWLKPKSTMIALDIATGGGHVAKQLSRHIGKVIATDLTEEMLENTSRHLTSINNISYKVADAENLPFDDHSFDIVTCRIAAHHFPNPDLFVQEVARVLKQDGKFLFIDNIAPDDHALDRFNNTLEKMRDYSHVRSRTILEWKSIFADFGLSIEKEKNRKKTLPYQEWIKRTLDSKNDMNRVEKFILEASDEIKEYFQVRMEDGCIISFAIDEWMVLGQK</sequence>
<proteinExistence type="inferred from homology"/>
<dbReference type="EMBL" id="BMFR01000003">
    <property type="protein sequence ID" value="GGG69497.1"/>
    <property type="molecule type" value="Genomic_DNA"/>
</dbReference>
<evidence type="ECO:0000256" key="2">
    <source>
        <dbReference type="ARBA" id="ARBA00022603"/>
    </source>
</evidence>
<reference evidence="5" key="2">
    <citation type="submission" date="2020-09" db="EMBL/GenBank/DDBJ databases">
        <authorList>
            <person name="Sun Q."/>
            <person name="Zhou Y."/>
        </authorList>
    </citation>
    <scope>NUCLEOTIDE SEQUENCE</scope>
    <source>
        <strain evidence="5">CGMCC 1.12754</strain>
    </source>
</reference>
<organism evidence="5 6">
    <name type="scientific">Virgibacillus oceani</name>
    <dbReference type="NCBI Taxonomy" id="1479511"/>
    <lineage>
        <taxon>Bacteria</taxon>
        <taxon>Bacillati</taxon>
        <taxon>Bacillota</taxon>
        <taxon>Bacilli</taxon>
        <taxon>Bacillales</taxon>
        <taxon>Bacillaceae</taxon>
        <taxon>Virgibacillus</taxon>
    </lineage>
</organism>